<accession>A0A7D5L3G0</accession>
<keyword evidence="3" id="KW-0482">Metalloprotease</keyword>
<sequence length="270" mass="29451">MSERATKQLAIFVLVAFGWTWTWDAVYYGFGWWETLPTTLPRQWGVPLGAIAAVRASDTSLRAWLSGIFAWRLHPGLYLVAILVPLTITNVRPVLRALGGGNLSYSPPASLPLIVLFVLANALILGGIEEIGWRGFLQPRLQERVSVVTAGIVVGVLWWAWHLPLFLGHRNFVLEPVPVLRYTVFVIGASTVFGAFVNGTNGSILPLMLMHAGTNLGPVLSGSGGMGSGSTMLPLVVGSGLWWLIVLVLVLVYGRSMVPNETLDRRKTRL</sequence>
<evidence type="ECO:0000313" key="3">
    <source>
        <dbReference type="EMBL" id="QLG49645.1"/>
    </source>
</evidence>
<keyword evidence="3" id="KW-0378">Hydrolase</keyword>
<dbReference type="Proteomes" id="UP000509241">
    <property type="component" value="Chromosome"/>
</dbReference>
<evidence type="ECO:0000259" key="2">
    <source>
        <dbReference type="Pfam" id="PF02517"/>
    </source>
</evidence>
<keyword evidence="1" id="KW-0472">Membrane</keyword>
<gene>
    <name evidence="3" type="ORF">HYG82_12620</name>
</gene>
<dbReference type="GO" id="GO:0004175">
    <property type="term" value="F:endopeptidase activity"/>
    <property type="evidence" value="ECO:0007669"/>
    <property type="project" value="UniProtKB-ARBA"/>
</dbReference>
<evidence type="ECO:0000256" key="1">
    <source>
        <dbReference type="SAM" id="Phobius"/>
    </source>
</evidence>
<feature type="transmembrane region" description="Helical" evidence="1">
    <location>
        <begin position="232"/>
        <end position="253"/>
    </location>
</feature>
<keyword evidence="1" id="KW-1133">Transmembrane helix</keyword>
<protein>
    <submittedName>
        <fullName evidence="3">CPBP family intramembrane metalloprotease</fullName>
    </submittedName>
</protein>
<dbReference type="RefSeq" id="WP_179261393.1">
    <property type="nucleotide sequence ID" value="NZ_CP058601.1"/>
</dbReference>
<proteinExistence type="predicted"/>
<name>A0A7D5L3G0_9EURY</name>
<feature type="transmembrane region" description="Helical" evidence="1">
    <location>
        <begin position="69"/>
        <end position="88"/>
    </location>
</feature>
<dbReference type="GO" id="GO:0080120">
    <property type="term" value="P:CAAX-box protein maturation"/>
    <property type="evidence" value="ECO:0007669"/>
    <property type="project" value="UniProtKB-ARBA"/>
</dbReference>
<organism evidence="3 4">
    <name type="scientific">Natrinema halophilum</name>
    <dbReference type="NCBI Taxonomy" id="1699371"/>
    <lineage>
        <taxon>Archaea</taxon>
        <taxon>Methanobacteriati</taxon>
        <taxon>Methanobacteriota</taxon>
        <taxon>Stenosarchaea group</taxon>
        <taxon>Halobacteria</taxon>
        <taxon>Halobacteriales</taxon>
        <taxon>Natrialbaceae</taxon>
        <taxon>Natrinema</taxon>
    </lineage>
</organism>
<dbReference type="GO" id="GO:0008237">
    <property type="term" value="F:metallopeptidase activity"/>
    <property type="evidence" value="ECO:0007669"/>
    <property type="project" value="UniProtKB-KW"/>
</dbReference>
<evidence type="ECO:0000313" key="4">
    <source>
        <dbReference type="Proteomes" id="UP000509241"/>
    </source>
</evidence>
<dbReference type="PANTHER" id="PTHR35797">
    <property type="entry name" value="PROTEASE-RELATED"/>
    <property type="match status" value="1"/>
</dbReference>
<keyword evidence="4" id="KW-1185">Reference proteome</keyword>
<dbReference type="Pfam" id="PF02517">
    <property type="entry name" value="Rce1-like"/>
    <property type="match status" value="1"/>
</dbReference>
<dbReference type="KEGG" id="haly:HYG82_12620"/>
<dbReference type="InterPro" id="IPR042150">
    <property type="entry name" value="MmRce1-like"/>
</dbReference>
<reference evidence="3 4" key="1">
    <citation type="submission" date="2020-07" db="EMBL/GenBank/DDBJ databases">
        <authorList>
            <person name="Cui H."/>
        </authorList>
    </citation>
    <scope>NUCLEOTIDE SEQUENCE [LARGE SCALE GENOMIC DNA]</scope>
    <source>
        <strain evidence="3 4">YPL8</strain>
    </source>
</reference>
<feature type="domain" description="CAAX prenyl protease 2/Lysostaphin resistance protein A-like" evidence="2">
    <location>
        <begin position="114"/>
        <end position="216"/>
    </location>
</feature>
<feature type="transmembrane region" description="Helical" evidence="1">
    <location>
        <begin position="148"/>
        <end position="167"/>
    </location>
</feature>
<keyword evidence="1" id="KW-0812">Transmembrane</keyword>
<dbReference type="GeneID" id="56034149"/>
<feature type="transmembrane region" description="Helical" evidence="1">
    <location>
        <begin position="9"/>
        <end position="30"/>
    </location>
</feature>
<feature type="transmembrane region" description="Helical" evidence="1">
    <location>
        <begin position="109"/>
        <end position="128"/>
    </location>
</feature>
<keyword evidence="3" id="KW-0645">Protease</keyword>
<dbReference type="EMBL" id="CP058601">
    <property type="protein sequence ID" value="QLG49645.1"/>
    <property type="molecule type" value="Genomic_DNA"/>
</dbReference>
<dbReference type="PANTHER" id="PTHR35797:SF1">
    <property type="entry name" value="PROTEASE"/>
    <property type="match status" value="1"/>
</dbReference>
<dbReference type="AlphaFoldDB" id="A0A7D5L3G0"/>
<dbReference type="InterPro" id="IPR003675">
    <property type="entry name" value="Rce1/LyrA-like_dom"/>
</dbReference>
<dbReference type="OrthoDB" id="28575at2157"/>
<feature type="transmembrane region" description="Helical" evidence="1">
    <location>
        <begin position="179"/>
        <end position="197"/>
    </location>
</feature>